<dbReference type="Proteomes" id="UP000601768">
    <property type="component" value="Unassembled WGS sequence"/>
</dbReference>
<reference evidence="1" key="1">
    <citation type="journal article" date="2018" name="Int. J. Syst. Evol. Microbiol.">
        <title>Neptunicella marina gen. nov., sp. nov., isolated from surface seawater.</title>
        <authorList>
            <person name="Liu X."/>
            <person name="Lai Q."/>
            <person name="Du Y."/>
            <person name="Zhang X."/>
            <person name="Liu Z."/>
            <person name="Sun F."/>
            <person name="Shao Z."/>
        </authorList>
    </citation>
    <scope>NUCLEOTIDE SEQUENCE</scope>
    <source>
        <strain evidence="1">S27-2</strain>
    </source>
</reference>
<dbReference type="EMBL" id="JACNEP010000002">
    <property type="protein sequence ID" value="MBC3764943.1"/>
    <property type="molecule type" value="Genomic_DNA"/>
</dbReference>
<keyword evidence="2" id="KW-1185">Reference proteome</keyword>
<evidence type="ECO:0000313" key="2">
    <source>
        <dbReference type="Proteomes" id="UP000601768"/>
    </source>
</evidence>
<comment type="caution">
    <text evidence="1">The sequence shown here is derived from an EMBL/GenBank/DDBJ whole genome shotgun (WGS) entry which is preliminary data.</text>
</comment>
<protein>
    <submittedName>
        <fullName evidence="1">Uncharacterized protein</fullName>
    </submittedName>
</protein>
<proteinExistence type="predicted"/>
<gene>
    <name evidence="1" type="ORF">H8B19_03580</name>
</gene>
<name>A0A8J6ISS8_9ALTE</name>
<accession>A0A8J6ISS8</accession>
<evidence type="ECO:0000313" key="1">
    <source>
        <dbReference type="EMBL" id="MBC3764943.1"/>
    </source>
</evidence>
<dbReference type="AlphaFoldDB" id="A0A8J6ISS8"/>
<dbReference type="RefSeq" id="WP_186505409.1">
    <property type="nucleotide sequence ID" value="NZ_JACNEP010000002.1"/>
</dbReference>
<reference evidence="1" key="2">
    <citation type="submission" date="2020-08" db="EMBL/GenBank/DDBJ databases">
        <authorList>
            <person name="Lai Q."/>
        </authorList>
    </citation>
    <scope>NUCLEOTIDE SEQUENCE</scope>
    <source>
        <strain evidence="1">S27-2</strain>
    </source>
</reference>
<organism evidence="1 2">
    <name type="scientific">Neptunicella marina</name>
    <dbReference type="NCBI Taxonomy" id="2125989"/>
    <lineage>
        <taxon>Bacteria</taxon>
        <taxon>Pseudomonadati</taxon>
        <taxon>Pseudomonadota</taxon>
        <taxon>Gammaproteobacteria</taxon>
        <taxon>Alteromonadales</taxon>
        <taxon>Alteromonadaceae</taxon>
        <taxon>Neptunicella</taxon>
    </lineage>
</organism>
<sequence length="193" mass="21823">MTRIQTILNSPVMQEFKRNLRLQWLLLLVIAILGLSATKALFDKVETSKQTVSQQLTLLSRLKLAASVPLENTKIEVVDKLLMTHLERIPAVASSSIAEAKALEDVEKKIGILLKRKRINLLGSDLIELPSTNLWSVRLEIAGQLTPEDFIKFIEHFDINSENMRISSLQYSPKTSNSISIVIDILYKREANE</sequence>